<dbReference type="RefSeq" id="WP_225685667.1">
    <property type="nucleotide sequence ID" value="NZ_JAERSE020000001.1"/>
</dbReference>
<accession>A0ABS7ZVJ9</accession>
<dbReference type="Proteomes" id="UP000618240">
    <property type="component" value="Unassembled WGS sequence"/>
</dbReference>
<dbReference type="EMBL" id="JAERSE020000001">
    <property type="protein sequence ID" value="MCA6065758.1"/>
    <property type="molecule type" value="Genomic_DNA"/>
</dbReference>
<proteinExistence type="predicted"/>
<organism evidence="1 2">
    <name type="scientific">Chryseobacterium tagetis</name>
    <dbReference type="NCBI Taxonomy" id="2801334"/>
    <lineage>
        <taxon>Bacteria</taxon>
        <taxon>Pseudomonadati</taxon>
        <taxon>Bacteroidota</taxon>
        <taxon>Flavobacteriia</taxon>
        <taxon>Flavobacteriales</taxon>
        <taxon>Weeksellaceae</taxon>
        <taxon>Chryseobacterium group</taxon>
        <taxon>Chryseobacterium</taxon>
    </lineage>
</organism>
<gene>
    <name evidence="1" type="ORF">JI747_001125</name>
</gene>
<reference evidence="1 2" key="1">
    <citation type="submission" date="2021-09" db="EMBL/GenBank/DDBJ databases">
        <title>Genome sequencing and assembly of Chryseobacterium sp. RG1.</title>
        <authorList>
            <person name="Chhetri G."/>
        </authorList>
    </citation>
    <scope>NUCLEOTIDE SEQUENCE [LARGE SCALE GENOMIC DNA]</scope>
    <source>
        <strain evidence="1 2">RG1</strain>
    </source>
</reference>
<keyword evidence="2" id="KW-1185">Reference proteome</keyword>
<evidence type="ECO:0000313" key="1">
    <source>
        <dbReference type="EMBL" id="MCA6065758.1"/>
    </source>
</evidence>
<evidence type="ECO:0000313" key="2">
    <source>
        <dbReference type="Proteomes" id="UP000618240"/>
    </source>
</evidence>
<sequence length="147" mass="17535">MGLGLEINFVFDVKEPFEHYLYLKDKYQFDNRNGLNLVMTGEGDDDAGDDEMRLLRQIEDVLQIDLRLLDFWEEYEEFIEIELLQSKLIELEGALVKTPEYYHKICWGHDIENGYLKDNFLKDVRFLIERLNFNRVNGASRVKYISD</sequence>
<comment type="caution">
    <text evidence="1">The sequence shown here is derived from an EMBL/GenBank/DDBJ whole genome shotgun (WGS) entry which is preliminary data.</text>
</comment>
<protein>
    <submittedName>
        <fullName evidence="1">Uncharacterized protein</fullName>
    </submittedName>
</protein>
<name>A0ABS7ZVJ9_9FLAO</name>